<dbReference type="InterPro" id="IPR013762">
    <property type="entry name" value="Integrase-like_cat_sf"/>
</dbReference>
<dbReference type="KEGG" id="cint:HZF06_10020"/>
<dbReference type="PANTHER" id="PTHR30349">
    <property type="entry name" value="PHAGE INTEGRASE-RELATED"/>
    <property type="match status" value="1"/>
</dbReference>
<evidence type="ECO:0000313" key="10">
    <source>
        <dbReference type="Proteomes" id="UP000512286"/>
    </source>
</evidence>
<dbReference type="PROSITE" id="PS51900">
    <property type="entry name" value="CB"/>
    <property type="match status" value="1"/>
</dbReference>
<evidence type="ECO:0000259" key="8">
    <source>
        <dbReference type="PROSITE" id="PS51900"/>
    </source>
</evidence>
<sequence length="368" mass="42264">MRGSVYKKHNSWYYLVDIGIDPQTGGRRRKVKGGFRTKAEAEAALSMVINKVNSGTLIEESKMTVEEYLDYWLNTYCKANLAPSTLKRYKELSKTINKHLGKTKLAALKSTDIQEFYNELLTETNLSPTTILKVHRMFHTSYKNAYSLKLVTSIPTSAVKPPRANKVDFSVWDGEEASLFLELIKEHNIYIPVSLALQTGMRLGEILALRWDNINIPGKSLAVRNSLSYIHKELIIKRPKTSSSIRTIALMDSTINDLKALRKKQLLLKTETGIEYDYICSWEDGRNMLPDYVSKTFQKLIKQYNFKKIRFHDLRHTHATLLLQQGTHPKIVSERLGHANISMTLDIYSHVLPNMQLEAVRKLENIFT</sequence>
<dbReference type="PROSITE" id="PS51898">
    <property type="entry name" value="TYR_RECOMBINASE"/>
    <property type="match status" value="1"/>
</dbReference>
<dbReference type="Pfam" id="PF14659">
    <property type="entry name" value="Phage_int_SAM_3"/>
    <property type="match status" value="1"/>
</dbReference>
<name>A0A7D6VVA3_9CLOT</name>
<feature type="domain" description="Tyr recombinase" evidence="7">
    <location>
        <begin position="167"/>
        <end position="361"/>
    </location>
</feature>
<evidence type="ECO:0000256" key="6">
    <source>
        <dbReference type="PROSITE-ProRule" id="PRU01248"/>
    </source>
</evidence>
<dbReference type="GO" id="GO:0015074">
    <property type="term" value="P:DNA integration"/>
    <property type="evidence" value="ECO:0007669"/>
    <property type="project" value="UniProtKB-KW"/>
</dbReference>
<keyword evidence="5" id="KW-0233">DNA recombination</keyword>
<proteinExistence type="inferred from homology"/>
<feature type="domain" description="Core-binding (CB)" evidence="8">
    <location>
        <begin position="63"/>
        <end position="146"/>
    </location>
</feature>
<comment type="function">
    <text evidence="1">Site-specific tyrosine recombinase, which acts by catalyzing the cutting and rejoining of the recombining DNA molecules.</text>
</comment>
<dbReference type="AlphaFoldDB" id="A0A7D6VVA3"/>
<dbReference type="PANTHER" id="PTHR30349:SF64">
    <property type="entry name" value="PROPHAGE INTEGRASE INTD-RELATED"/>
    <property type="match status" value="1"/>
</dbReference>
<dbReference type="InterPro" id="IPR004107">
    <property type="entry name" value="Integrase_SAM-like_N"/>
</dbReference>
<evidence type="ECO:0000259" key="7">
    <source>
        <dbReference type="PROSITE" id="PS51898"/>
    </source>
</evidence>
<organism evidence="9 10">
    <name type="scientific">Clostridium intestinale</name>
    <dbReference type="NCBI Taxonomy" id="36845"/>
    <lineage>
        <taxon>Bacteria</taxon>
        <taxon>Bacillati</taxon>
        <taxon>Bacillota</taxon>
        <taxon>Clostridia</taxon>
        <taxon>Eubacteriales</taxon>
        <taxon>Clostridiaceae</taxon>
        <taxon>Clostridium</taxon>
    </lineage>
</organism>
<dbReference type="InterPro" id="IPR002104">
    <property type="entry name" value="Integrase_catalytic"/>
</dbReference>
<protein>
    <submittedName>
        <fullName evidence="9">Site-specific integrase</fullName>
    </submittedName>
</protein>
<dbReference type="InterPro" id="IPR011010">
    <property type="entry name" value="DNA_brk_join_enz"/>
</dbReference>
<evidence type="ECO:0000313" key="9">
    <source>
        <dbReference type="EMBL" id="QLY81897.1"/>
    </source>
</evidence>
<evidence type="ECO:0000256" key="3">
    <source>
        <dbReference type="ARBA" id="ARBA00022908"/>
    </source>
</evidence>
<evidence type="ECO:0000256" key="4">
    <source>
        <dbReference type="ARBA" id="ARBA00023125"/>
    </source>
</evidence>
<dbReference type="Pfam" id="PF00589">
    <property type="entry name" value="Phage_integrase"/>
    <property type="match status" value="1"/>
</dbReference>
<dbReference type="EMBL" id="CP059378">
    <property type="protein sequence ID" value="QLY81897.1"/>
    <property type="molecule type" value="Genomic_DNA"/>
</dbReference>
<evidence type="ECO:0000256" key="1">
    <source>
        <dbReference type="ARBA" id="ARBA00003283"/>
    </source>
</evidence>
<dbReference type="Gene3D" id="1.10.443.10">
    <property type="entry name" value="Intergrase catalytic core"/>
    <property type="match status" value="1"/>
</dbReference>
<reference evidence="9 10" key="1">
    <citation type="submission" date="2020-07" db="EMBL/GenBank/DDBJ databases">
        <title>Electron transfer.</title>
        <authorList>
            <person name="Huang L."/>
            <person name="Liu X."/>
            <person name="Zhou S."/>
        </authorList>
    </citation>
    <scope>NUCLEOTIDE SEQUENCE [LARGE SCALE GENOMIC DNA]</scope>
    <source>
        <strain evidence="9 10">Lx1</strain>
    </source>
</reference>
<dbReference type="Gene3D" id="1.10.150.130">
    <property type="match status" value="1"/>
</dbReference>
<dbReference type="Pfam" id="PF14657">
    <property type="entry name" value="Arm-DNA-bind_4"/>
    <property type="match status" value="1"/>
</dbReference>
<dbReference type="InterPro" id="IPR050090">
    <property type="entry name" value="Tyrosine_recombinase_XerCD"/>
</dbReference>
<dbReference type="InterPro" id="IPR044068">
    <property type="entry name" value="CB"/>
</dbReference>
<gene>
    <name evidence="9" type="ORF">HZF06_10020</name>
</gene>
<evidence type="ECO:0000256" key="2">
    <source>
        <dbReference type="ARBA" id="ARBA00008857"/>
    </source>
</evidence>
<dbReference type="InterPro" id="IPR010998">
    <property type="entry name" value="Integrase_recombinase_N"/>
</dbReference>
<dbReference type="RefSeq" id="WP_181603395.1">
    <property type="nucleotide sequence ID" value="NZ_CP059378.1"/>
</dbReference>
<dbReference type="SUPFAM" id="SSF56349">
    <property type="entry name" value="DNA breaking-rejoining enzymes"/>
    <property type="match status" value="1"/>
</dbReference>
<keyword evidence="4 6" id="KW-0238">DNA-binding</keyword>
<dbReference type="InterPro" id="IPR028259">
    <property type="entry name" value="AP2-like_int_N"/>
</dbReference>
<keyword evidence="3" id="KW-0229">DNA integration</keyword>
<dbReference type="GO" id="GO:0006310">
    <property type="term" value="P:DNA recombination"/>
    <property type="evidence" value="ECO:0007669"/>
    <property type="project" value="UniProtKB-KW"/>
</dbReference>
<comment type="similarity">
    <text evidence="2">Belongs to the 'phage' integrase family.</text>
</comment>
<evidence type="ECO:0000256" key="5">
    <source>
        <dbReference type="ARBA" id="ARBA00023172"/>
    </source>
</evidence>
<accession>A0A7D6VVA3</accession>
<dbReference type="GO" id="GO:0003677">
    <property type="term" value="F:DNA binding"/>
    <property type="evidence" value="ECO:0007669"/>
    <property type="project" value="UniProtKB-UniRule"/>
</dbReference>
<dbReference type="Proteomes" id="UP000512286">
    <property type="component" value="Chromosome"/>
</dbReference>
<dbReference type="CDD" id="cd01189">
    <property type="entry name" value="INT_ICEBs1_C_like"/>
    <property type="match status" value="1"/>
</dbReference>